<evidence type="ECO:0000256" key="2">
    <source>
        <dbReference type="ARBA" id="ARBA00022723"/>
    </source>
</evidence>
<dbReference type="AlphaFoldDB" id="A0A072UUH2"/>
<protein>
    <submittedName>
        <fullName evidence="7">Heavy metal transport/detoxification superfamily protein</fullName>
    </submittedName>
    <submittedName>
        <fullName evidence="8">Putative heavy metal-associated domain, HMA</fullName>
    </submittedName>
</protein>
<keyword evidence="4" id="KW-0636">Prenylation</keyword>
<dbReference type="HOGENOM" id="CLU_092610_3_1_1"/>
<dbReference type="EMBL" id="PSQE01000007">
    <property type="protein sequence ID" value="RHN45609.1"/>
    <property type="molecule type" value="Genomic_DNA"/>
</dbReference>
<dbReference type="PROSITE" id="PS50846">
    <property type="entry name" value="HMA_2"/>
    <property type="match status" value="1"/>
</dbReference>
<dbReference type="OrthoDB" id="1923658at2759"/>
<accession>A0A072UUH2</accession>
<organism evidence="7 10">
    <name type="scientific">Medicago truncatula</name>
    <name type="common">Barrel medic</name>
    <name type="synonym">Medicago tribuloides</name>
    <dbReference type="NCBI Taxonomy" id="3880"/>
    <lineage>
        <taxon>Eukaryota</taxon>
        <taxon>Viridiplantae</taxon>
        <taxon>Streptophyta</taxon>
        <taxon>Embryophyta</taxon>
        <taxon>Tracheophyta</taxon>
        <taxon>Spermatophyta</taxon>
        <taxon>Magnoliopsida</taxon>
        <taxon>eudicotyledons</taxon>
        <taxon>Gunneridae</taxon>
        <taxon>Pentapetalae</taxon>
        <taxon>rosids</taxon>
        <taxon>fabids</taxon>
        <taxon>Fabales</taxon>
        <taxon>Fabaceae</taxon>
        <taxon>Papilionoideae</taxon>
        <taxon>50 kb inversion clade</taxon>
        <taxon>NPAAA clade</taxon>
        <taxon>Hologalegina</taxon>
        <taxon>IRL clade</taxon>
        <taxon>Trifolieae</taxon>
        <taxon>Medicago</taxon>
    </lineage>
</organism>
<dbReference type="Proteomes" id="UP000265566">
    <property type="component" value="Chromosome 7"/>
</dbReference>
<dbReference type="SUPFAM" id="SSF55008">
    <property type="entry name" value="HMA, heavy metal-associated domain"/>
    <property type="match status" value="1"/>
</dbReference>
<keyword evidence="2" id="KW-0479">Metal-binding</keyword>
<dbReference type="Gramene" id="rna39986">
    <property type="protein sequence ID" value="RHN45609.1"/>
    <property type="gene ID" value="gene39986"/>
</dbReference>
<keyword evidence="10" id="KW-1185">Reference proteome</keyword>
<comment type="similarity">
    <text evidence="5">Belongs to the HIPP family.</text>
</comment>
<dbReference type="InterPro" id="IPR006121">
    <property type="entry name" value="HMA_dom"/>
</dbReference>
<dbReference type="GO" id="GO:0046872">
    <property type="term" value="F:metal ion binding"/>
    <property type="evidence" value="ECO:0007669"/>
    <property type="project" value="UniProtKB-KW"/>
</dbReference>
<reference evidence="11" key="4">
    <citation type="journal article" date="2018" name="Nat. Plants">
        <title>Whole-genome landscape of Medicago truncatula symbiotic genes.</title>
        <authorList>
            <person name="Pecrix Y."/>
            <person name="Staton S.E."/>
            <person name="Sallet E."/>
            <person name="Lelandais-Briere C."/>
            <person name="Moreau S."/>
            <person name="Carrere S."/>
            <person name="Blein T."/>
            <person name="Jardinaud M.F."/>
            <person name="Latrasse D."/>
            <person name="Zouine M."/>
            <person name="Zahm M."/>
            <person name="Kreplak J."/>
            <person name="Mayjonade B."/>
            <person name="Satge C."/>
            <person name="Perez M."/>
            <person name="Cauet S."/>
            <person name="Marande W."/>
            <person name="Chantry-Darmon C."/>
            <person name="Lopez-Roques C."/>
            <person name="Bouchez O."/>
            <person name="Berard A."/>
            <person name="Debelle F."/>
            <person name="Munos S."/>
            <person name="Bendahmane A."/>
            <person name="Berges H."/>
            <person name="Niebel A."/>
            <person name="Buitink J."/>
            <person name="Frugier F."/>
            <person name="Benhamed M."/>
            <person name="Crespi M."/>
            <person name="Gouzy J."/>
            <person name="Gamas P."/>
        </authorList>
    </citation>
    <scope>NUCLEOTIDE SEQUENCE [LARGE SCALE GENOMIC DNA]</scope>
    <source>
        <strain evidence="11">cv. Jemalong A17</strain>
    </source>
</reference>
<evidence type="ECO:0000313" key="9">
    <source>
        <dbReference type="EnsemblPlants" id="KEH33277"/>
    </source>
</evidence>
<dbReference type="PANTHER" id="PTHR45811">
    <property type="entry name" value="COPPER TRANSPORT PROTEIN FAMILY-RELATED"/>
    <property type="match status" value="1"/>
</dbReference>
<evidence type="ECO:0000256" key="1">
    <source>
        <dbReference type="ARBA" id="ARBA00022481"/>
    </source>
</evidence>
<dbReference type="InterPro" id="IPR036163">
    <property type="entry name" value="HMA_dom_sf"/>
</dbReference>
<reference evidence="7 10" key="2">
    <citation type="journal article" date="2014" name="BMC Genomics">
        <title>An improved genome release (version Mt4.0) for the model legume Medicago truncatula.</title>
        <authorList>
            <person name="Tang H."/>
            <person name="Krishnakumar V."/>
            <person name="Bidwell S."/>
            <person name="Rosen B."/>
            <person name="Chan A."/>
            <person name="Zhou S."/>
            <person name="Gentzbittel L."/>
            <person name="Childs K.L."/>
            <person name="Yandell M."/>
            <person name="Gundlach H."/>
            <person name="Mayer K.F."/>
            <person name="Schwartz D.C."/>
            <person name="Town C.D."/>
        </authorList>
    </citation>
    <scope>GENOME REANNOTATION</scope>
    <source>
        <strain evidence="7">A17</strain>
        <strain evidence="9 10">cv. Jemalong A17</strain>
    </source>
</reference>
<evidence type="ECO:0000313" key="8">
    <source>
        <dbReference type="EMBL" id="RHN45609.1"/>
    </source>
</evidence>
<dbReference type="InterPro" id="IPR051863">
    <property type="entry name" value="HIPP"/>
</dbReference>
<feature type="domain" description="HMA" evidence="6">
    <location>
        <begin position="1"/>
        <end position="68"/>
    </location>
</feature>
<dbReference type="KEGG" id="mtr:25490377"/>
<evidence type="ECO:0000256" key="5">
    <source>
        <dbReference type="ARBA" id="ARBA00024045"/>
    </source>
</evidence>
<dbReference type="Proteomes" id="UP000002051">
    <property type="component" value="Chromosome 3"/>
</dbReference>
<dbReference type="EnsemblPlants" id="KEH33277">
    <property type="protein sequence ID" value="KEH33277"/>
    <property type="gene ID" value="MTR_3g434890"/>
</dbReference>
<evidence type="ECO:0000256" key="4">
    <source>
        <dbReference type="ARBA" id="ARBA00023289"/>
    </source>
</evidence>
<reference evidence="8" key="5">
    <citation type="journal article" date="2018" name="Nat. Plants">
        <title>Whole-genome landscape of Medicago truncatula symbiotic genes.</title>
        <authorList>
            <person name="Pecrix Y."/>
            <person name="Gamas P."/>
            <person name="Carrere S."/>
        </authorList>
    </citation>
    <scope>NUCLEOTIDE SEQUENCE</scope>
    <source>
        <tissue evidence="8">Leaves</tissue>
    </source>
</reference>
<reference evidence="9" key="3">
    <citation type="submission" date="2015-04" db="UniProtKB">
        <authorList>
            <consortium name="EnsemblPlants"/>
        </authorList>
    </citation>
    <scope>IDENTIFICATION</scope>
    <source>
        <strain evidence="9">cv. Jemalong A17</strain>
    </source>
</reference>
<dbReference type="PANTHER" id="PTHR45811:SF38">
    <property type="entry name" value="HEAVY METAL-ASSOCIATED DOMAIN PROTEIN"/>
    <property type="match status" value="1"/>
</dbReference>
<name>A0A072UUH2_MEDTR</name>
<keyword evidence="1" id="KW-0488">Methylation</keyword>
<evidence type="ECO:0000313" key="11">
    <source>
        <dbReference type="Proteomes" id="UP000265566"/>
    </source>
</evidence>
<sequence>MKKVLLKVDFYNDRIKQKVMKTASSLPGFESLSIDSKEKKLTVSGDIDPVKVVCKLRKLCQTEIVSIGPLKDEKKDSTNTNEVIPLQHFGTYPFYYQMTPPQYFQNYYYV</sequence>
<dbReference type="Gene3D" id="3.30.70.100">
    <property type="match status" value="1"/>
</dbReference>
<evidence type="ECO:0000313" key="7">
    <source>
        <dbReference type="EMBL" id="KEH33277.1"/>
    </source>
</evidence>
<gene>
    <name evidence="9" type="primary">25490377</name>
    <name evidence="7" type="ordered locus">MTR_3g434890</name>
    <name evidence="8" type="ORF">MtrunA17_Chr7g0233201</name>
</gene>
<dbReference type="STRING" id="3880.A0A072UUH2"/>
<dbReference type="Pfam" id="PF00403">
    <property type="entry name" value="HMA"/>
    <property type="match status" value="1"/>
</dbReference>
<evidence type="ECO:0000259" key="6">
    <source>
        <dbReference type="PROSITE" id="PS50846"/>
    </source>
</evidence>
<keyword evidence="3" id="KW-0449">Lipoprotein</keyword>
<evidence type="ECO:0000313" key="10">
    <source>
        <dbReference type="Proteomes" id="UP000002051"/>
    </source>
</evidence>
<dbReference type="EMBL" id="CM001219">
    <property type="protein sequence ID" value="KEH33277.1"/>
    <property type="molecule type" value="Genomic_DNA"/>
</dbReference>
<proteinExistence type="inferred from homology"/>
<evidence type="ECO:0000256" key="3">
    <source>
        <dbReference type="ARBA" id="ARBA00023288"/>
    </source>
</evidence>
<reference evidence="7 10" key="1">
    <citation type="journal article" date="2011" name="Nature">
        <title>The Medicago genome provides insight into the evolution of rhizobial symbioses.</title>
        <authorList>
            <person name="Young N.D."/>
            <person name="Debelle F."/>
            <person name="Oldroyd G.E."/>
            <person name="Geurts R."/>
            <person name="Cannon S.B."/>
            <person name="Udvardi M.K."/>
            <person name="Benedito V.A."/>
            <person name="Mayer K.F."/>
            <person name="Gouzy J."/>
            <person name="Schoof H."/>
            <person name="Van de Peer Y."/>
            <person name="Proost S."/>
            <person name="Cook D.R."/>
            <person name="Meyers B.C."/>
            <person name="Spannagl M."/>
            <person name="Cheung F."/>
            <person name="De Mita S."/>
            <person name="Krishnakumar V."/>
            <person name="Gundlach H."/>
            <person name="Zhou S."/>
            <person name="Mudge J."/>
            <person name="Bharti A.K."/>
            <person name="Murray J.D."/>
            <person name="Naoumkina M.A."/>
            <person name="Rosen B."/>
            <person name="Silverstein K.A."/>
            <person name="Tang H."/>
            <person name="Rombauts S."/>
            <person name="Zhao P.X."/>
            <person name="Zhou P."/>
            <person name="Barbe V."/>
            <person name="Bardou P."/>
            <person name="Bechner M."/>
            <person name="Bellec A."/>
            <person name="Berger A."/>
            <person name="Berges H."/>
            <person name="Bidwell S."/>
            <person name="Bisseling T."/>
            <person name="Choisne N."/>
            <person name="Couloux A."/>
            <person name="Denny R."/>
            <person name="Deshpande S."/>
            <person name="Dai X."/>
            <person name="Doyle J.J."/>
            <person name="Dudez A.M."/>
            <person name="Farmer A.D."/>
            <person name="Fouteau S."/>
            <person name="Franken C."/>
            <person name="Gibelin C."/>
            <person name="Gish J."/>
            <person name="Goldstein S."/>
            <person name="Gonzalez A.J."/>
            <person name="Green P.J."/>
            <person name="Hallab A."/>
            <person name="Hartog M."/>
            <person name="Hua A."/>
            <person name="Humphray S.J."/>
            <person name="Jeong D.H."/>
            <person name="Jing Y."/>
            <person name="Jocker A."/>
            <person name="Kenton S.M."/>
            <person name="Kim D.J."/>
            <person name="Klee K."/>
            <person name="Lai H."/>
            <person name="Lang C."/>
            <person name="Lin S."/>
            <person name="Macmil S.L."/>
            <person name="Magdelenat G."/>
            <person name="Matthews L."/>
            <person name="McCorrison J."/>
            <person name="Monaghan E.L."/>
            <person name="Mun J.H."/>
            <person name="Najar F.Z."/>
            <person name="Nicholson C."/>
            <person name="Noirot C."/>
            <person name="O'Bleness M."/>
            <person name="Paule C.R."/>
            <person name="Poulain J."/>
            <person name="Prion F."/>
            <person name="Qin B."/>
            <person name="Qu C."/>
            <person name="Retzel E.F."/>
            <person name="Riddle C."/>
            <person name="Sallet E."/>
            <person name="Samain S."/>
            <person name="Samson N."/>
            <person name="Sanders I."/>
            <person name="Saurat O."/>
            <person name="Scarpelli C."/>
            <person name="Schiex T."/>
            <person name="Segurens B."/>
            <person name="Severin A.J."/>
            <person name="Sherrier D.J."/>
            <person name="Shi R."/>
            <person name="Sims S."/>
            <person name="Singer S.R."/>
            <person name="Sinharoy S."/>
            <person name="Sterck L."/>
            <person name="Viollet A."/>
            <person name="Wang B.B."/>
            <person name="Wang K."/>
            <person name="Wang M."/>
            <person name="Wang X."/>
            <person name="Warfsmann J."/>
            <person name="Weissenbach J."/>
            <person name="White D.D."/>
            <person name="White J.D."/>
            <person name="Wiley G.B."/>
            <person name="Wincker P."/>
            <person name="Xing Y."/>
            <person name="Yang L."/>
            <person name="Yao Z."/>
            <person name="Ying F."/>
            <person name="Zhai J."/>
            <person name="Zhou L."/>
            <person name="Zuber A."/>
            <person name="Denarie J."/>
            <person name="Dixon R.A."/>
            <person name="May G.D."/>
            <person name="Schwartz D.C."/>
            <person name="Rogers J."/>
            <person name="Quetier F."/>
            <person name="Town C.D."/>
            <person name="Roe B.A."/>
        </authorList>
    </citation>
    <scope>NUCLEOTIDE SEQUENCE [LARGE SCALE GENOMIC DNA]</scope>
    <source>
        <strain evidence="7">A17</strain>
        <strain evidence="9 10">cv. Jemalong A17</strain>
    </source>
</reference>